<dbReference type="GO" id="GO:0005737">
    <property type="term" value="C:cytoplasm"/>
    <property type="evidence" value="ECO:0007669"/>
    <property type="project" value="TreeGrafter"/>
</dbReference>
<sequence length="631" mass="71335">MFKFGVSINDIKSGDKIIAVMGPTGAGKSTFIDTAVRQNGRRVGHDLKSYTADIETVRYNDGKEDIVFVDTPGFDDTTRSDTDILKLIASWLEKTYKKRILLTGIIYVHRITDNRMSGAPLKNLHLFGSLCGEAASPNVILITTMWSDKVPADVGERREKELVEKFWKPMLDLGSDHMRFMGSYESAWNIIRAVIARAEARPVLLQHELVDLHKVLRETEAGKTLYGELLRLLEEQKRIAQQLREEVSKQNHTNPALKAELDNQFKQIEGLLNATVKQIQEMKIPFASRIKSFFSWKKAAIALGSWLHAEFPIGPRGSREAMKQYRGVLLKATLWLDVMGPTGVGKSTESQFIKYAAGEKNAVVVGHNLESCTSEVQPIKVKRREGGNPVILVDTPGFDDTKLPDTEILRRIAVWLQQTYQDKVRLAGIIYMHRISDNRMAGAPLKNLAMFSQLCGTAAAEGVVLSTTMWGSIKDGTGEPREEELKAKFWKGMLDCGAKVSRFELTQESAWETIDEVRKSANKAALLLQEEMVELERRLSETQAGKTLYNDLLKRLDEQRKILRDLLIEAQRDHSANPQLARDLQLQHDATRKQIDDIFSQVRELKIPLTRRIAQLFNFRKARAAPVKTKQ</sequence>
<protein>
    <recommendedName>
        <fullName evidence="2">G domain-containing protein</fullName>
    </recommendedName>
</protein>
<comment type="caution">
    <text evidence="3">The sequence shown here is derived from an EMBL/GenBank/DDBJ whole genome shotgun (WGS) entry which is preliminary data.</text>
</comment>
<evidence type="ECO:0000313" key="3">
    <source>
        <dbReference type="EMBL" id="KAF7416400.1"/>
    </source>
</evidence>
<accession>A0A8H7DNI4</accession>
<dbReference type="AlphaFoldDB" id="A0A8H7DNI4"/>
<dbReference type="GO" id="GO:0002098">
    <property type="term" value="P:tRNA wobble uridine modification"/>
    <property type="evidence" value="ECO:0007669"/>
    <property type="project" value="TreeGrafter"/>
</dbReference>
<dbReference type="Proteomes" id="UP000623687">
    <property type="component" value="Unassembled WGS sequence"/>
</dbReference>
<keyword evidence="4" id="KW-1185">Reference proteome</keyword>
<keyword evidence="1" id="KW-0175">Coiled coil</keyword>
<feature type="domain" description="G" evidence="2">
    <location>
        <begin position="18"/>
        <end position="82"/>
    </location>
</feature>
<evidence type="ECO:0000313" key="4">
    <source>
        <dbReference type="Proteomes" id="UP000623687"/>
    </source>
</evidence>
<feature type="coiled-coil region" evidence="1">
    <location>
        <begin position="518"/>
        <end position="573"/>
    </location>
</feature>
<dbReference type="GO" id="GO:0005525">
    <property type="term" value="F:GTP binding"/>
    <property type="evidence" value="ECO:0007669"/>
    <property type="project" value="InterPro"/>
</dbReference>
<gene>
    <name evidence="3" type="ORF">PC9H_002666</name>
</gene>
<dbReference type="GeneID" id="59372507"/>
<organism evidence="3 4">
    <name type="scientific">Pleurotus ostreatus</name>
    <name type="common">Oyster mushroom</name>
    <name type="synonym">White-rot fungus</name>
    <dbReference type="NCBI Taxonomy" id="5322"/>
    <lineage>
        <taxon>Eukaryota</taxon>
        <taxon>Fungi</taxon>
        <taxon>Dikarya</taxon>
        <taxon>Basidiomycota</taxon>
        <taxon>Agaricomycotina</taxon>
        <taxon>Agaricomycetes</taxon>
        <taxon>Agaricomycetidae</taxon>
        <taxon>Agaricales</taxon>
        <taxon>Pleurotineae</taxon>
        <taxon>Pleurotaceae</taxon>
        <taxon>Pleurotus</taxon>
    </lineage>
</organism>
<proteinExistence type="predicted"/>
<dbReference type="Pfam" id="PF01926">
    <property type="entry name" value="MMR_HSR1"/>
    <property type="match status" value="1"/>
</dbReference>
<dbReference type="InterPro" id="IPR027417">
    <property type="entry name" value="P-loop_NTPase"/>
</dbReference>
<name>A0A8H7DNI4_PLEOS</name>
<feature type="coiled-coil region" evidence="1">
    <location>
        <begin position="226"/>
        <end position="260"/>
    </location>
</feature>
<dbReference type="CDD" id="cd00882">
    <property type="entry name" value="Ras_like_GTPase"/>
    <property type="match status" value="2"/>
</dbReference>
<dbReference type="OrthoDB" id="8954335at2759"/>
<dbReference type="EMBL" id="JACETU010000011">
    <property type="protein sequence ID" value="KAF7416400.1"/>
    <property type="molecule type" value="Genomic_DNA"/>
</dbReference>
<dbReference type="InterPro" id="IPR006073">
    <property type="entry name" value="GTP-bd"/>
</dbReference>
<dbReference type="PANTHER" id="PTHR42714:SF2">
    <property type="entry name" value="TRNA MODIFICATION GTPASE GTPBP3, MITOCHONDRIAL"/>
    <property type="match status" value="1"/>
</dbReference>
<reference evidence="3" key="1">
    <citation type="submission" date="2019-07" db="EMBL/GenBank/DDBJ databases">
        <authorList>
            <person name="Palmer J.M."/>
        </authorList>
    </citation>
    <scope>NUCLEOTIDE SEQUENCE</scope>
    <source>
        <strain evidence="3">PC9</strain>
    </source>
</reference>
<dbReference type="GO" id="GO:0030488">
    <property type="term" value="P:tRNA methylation"/>
    <property type="evidence" value="ECO:0007669"/>
    <property type="project" value="TreeGrafter"/>
</dbReference>
<dbReference type="VEuPathDB" id="FungiDB:PC9H_002666"/>
<evidence type="ECO:0000256" key="1">
    <source>
        <dbReference type="SAM" id="Coils"/>
    </source>
</evidence>
<dbReference type="RefSeq" id="XP_036625947.1">
    <property type="nucleotide sequence ID" value="XM_036772301.1"/>
</dbReference>
<dbReference type="PANTHER" id="PTHR42714">
    <property type="entry name" value="TRNA MODIFICATION GTPASE GTPBP3"/>
    <property type="match status" value="1"/>
</dbReference>
<evidence type="ECO:0000259" key="2">
    <source>
        <dbReference type="Pfam" id="PF01926"/>
    </source>
</evidence>
<dbReference type="Gene3D" id="3.40.50.300">
    <property type="entry name" value="P-loop containing nucleotide triphosphate hydrolases"/>
    <property type="match status" value="2"/>
</dbReference>
<dbReference type="SUPFAM" id="SSF52540">
    <property type="entry name" value="P-loop containing nucleoside triphosphate hydrolases"/>
    <property type="match status" value="2"/>
</dbReference>